<dbReference type="EMBL" id="KK852854">
    <property type="protein sequence ID" value="KDR14989.1"/>
    <property type="molecule type" value="Genomic_DNA"/>
</dbReference>
<name>A0A067QX96_ZOONE</name>
<dbReference type="Proteomes" id="UP000027135">
    <property type="component" value="Unassembled WGS sequence"/>
</dbReference>
<sequence length="141" mass="16206">KDFVEEGCTVNAEYYKGVLNRLILRIRRIRRALYRTRDFFLLHDNALAHSAAMIQQFLAQKQVVTLQQTPPHSPDLAPADYFLFPKVKFQLKGARFDTIKVIQKAVTDKLQVIPAEDFSNAMNKLKTRANQCIASNGSYFE</sequence>
<dbReference type="OMA" id="HCELYEN"/>
<proteinExistence type="predicted"/>
<gene>
    <name evidence="1" type="ORF">L798_10680</name>
</gene>
<dbReference type="AlphaFoldDB" id="A0A067QX96"/>
<dbReference type="PANTHER" id="PTHR46060">
    <property type="entry name" value="MARINER MOS1 TRANSPOSASE-LIKE PROTEIN"/>
    <property type="match status" value="1"/>
</dbReference>
<dbReference type="InParanoid" id="A0A067QX96"/>
<accession>A0A067QX96</accession>
<feature type="non-terminal residue" evidence="1">
    <location>
        <position position="1"/>
    </location>
</feature>
<evidence type="ECO:0008006" key="3">
    <source>
        <dbReference type="Google" id="ProtNLM"/>
    </source>
</evidence>
<organism evidence="1 2">
    <name type="scientific">Zootermopsis nevadensis</name>
    <name type="common">Dampwood termite</name>
    <dbReference type="NCBI Taxonomy" id="136037"/>
    <lineage>
        <taxon>Eukaryota</taxon>
        <taxon>Metazoa</taxon>
        <taxon>Ecdysozoa</taxon>
        <taxon>Arthropoda</taxon>
        <taxon>Hexapoda</taxon>
        <taxon>Insecta</taxon>
        <taxon>Pterygota</taxon>
        <taxon>Neoptera</taxon>
        <taxon>Polyneoptera</taxon>
        <taxon>Dictyoptera</taxon>
        <taxon>Blattodea</taxon>
        <taxon>Blattoidea</taxon>
        <taxon>Termitoidae</taxon>
        <taxon>Termopsidae</taxon>
        <taxon>Zootermopsis</taxon>
    </lineage>
</organism>
<dbReference type="PANTHER" id="PTHR46060:SF1">
    <property type="entry name" value="MARINER MOS1 TRANSPOSASE-LIKE PROTEIN"/>
    <property type="match status" value="1"/>
</dbReference>
<evidence type="ECO:0000313" key="1">
    <source>
        <dbReference type="EMBL" id="KDR14989.1"/>
    </source>
</evidence>
<dbReference type="Gene3D" id="3.30.420.10">
    <property type="entry name" value="Ribonuclease H-like superfamily/Ribonuclease H"/>
    <property type="match status" value="1"/>
</dbReference>
<dbReference type="GO" id="GO:0003676">
    <property type="term" value="F:nucleic acid binding"/>
    <property type="evidence" value="ECO:0007669"/>
    <property type="project" value="InterPro"/>
</dbReference>
<evidence type="ECO:0000313" key="2">
    <source>
        <dbReference type="Proteomes" id="UP000027135"/>
    </source>
</evidence>
<reference evidence="1 2" key="1">
    <citation type="journal article" date="2014" name="Nat. Commun.">
        <title>Molecular traces of alternative social organization in a termite genome.</title>
        <authorList>
            <person name="Terrapon N."/>
            <person name="Li C."/>
            <person name="Robertson H.M."/>
            <person name="Ji L."/>
            <person name="Meng X."/>
            <person name="Booth W."/>
            <person name="Chen Z."/>
            <person name="Childers C.P."/>
            <person name="Glastad K.M."/>
            <person name="Gokhale K."/>
            <person name="Gowin J."/>
            <person name="Gronenberg W."/>
            <person name="Hermansen R.A."/>
            <person name="Hu H."/>
            <person name="Hunt B.G."/>
            <person name="Huylmans A.K."/>
            <person name="Khalil S.M."/>
            <person name="Mitchell R.D."/>
            <person name="Munoz-Torres M.C."/>
            <person name="Mustard J.A."/>
            <person name="Pan H."/>
            <person name="Reese J.T."/>
            <person name="Scharf M.E."/>
            <person name="Sun F."/>
            <person name="Vogel H."/>
            <person name="Xiao J."/>
            <person name="Yang W."/>
            <person name="Yang Z."/>
            <person name="Yang Z."/>
            <person name="Zhou J."/>
            <person name="Zhu J."/>
            <person name="Brent C.S."/>
            <person name="Elsik C.G."/>
            <person name="Goodisman M.A."/>
            <person name="Liberles D.A."/>
            <person name="Roe R.M."/>
            <person name="Vargo E.L."/>
            <person name="Vilcinskas A."/>
            <person name="Wang J."/>
            <person name="Bornberg-Bauer E."/>
            <person name="Korb J."/>
            <person name="Zhang G."/>
            <person name="Liebig J."/>
        </authorList>
    </citation>
    <scope>NUCLEOTIDE SEQUENCE [LARGE SCALE GENOMIC DNA]</scope>
    <source>
        <tissue evidence="1">Whole organism</tissue>
    </source>
</reference>
<keyword evidence="2" id="KW-1185">Reference proteome</keyword>
<protein>
    <recommendedName>
        <fullName evidence="3">Histone-lysine N-methyltransferase SETMAR</fullName>
    </recommendedName>
</protein>
<dbReference type="InterPro" id="IPR036397">
    <property type="entry name" value="RNaseH_sf"/>
</dbReference>
<dbReference type="InterPro" id="IPR052709">
    <property type="entry name" value="Transposase-MT_Hybrid"/>
</dbReference>